<feature type="transmembrane region" description="Helical" evidence="1">
    <location>
        <begin position="6"/>
        <end position="23"/>
    </location>
</feature>
<keyword evidence="1" id="KW-0812">Transmembrane</keyword>
<dbReference type="Proteomes" id="UP000095544">
    <property type="component" value="Unassembled WGS sequence"/>
</dbReference>
<evidence type="ECO:0000313" key="2">
    <source>
        <dbReference type="EMBL" id="CUP42028.1"/>
    </source>
</evidence>
<sequence length="74" mass="7992">MSTVLNAIYFMRVVLILYTPLTAEEKAAGMKEQTTGNPWQFKAAIAGGVALTLFLGICTAPVMQVVRQGLEIFG</sequence>
<reference evidence="2 3" key="1">
    <citation type="submission" date="2015-09" db="EMBL/GenBank/DDBJ databases">
        <authorList>
            <consortium name="Pathogen Informatics"/>
        </authorList>
    </citation>
    <scope>NUCLEOTIDE SEQUENCE [LARGE SCALE GENOMIC DNA]</scope>
    <source>
        <strain evidence="2 3">2789STDY5834876</strain>
    </source>
</reference>
<gene>
    <name evidence="2" type="ORF">ERS852491_05108</name>
</gene>
<evidence type="ECO:0000313" key="3">
    <source>
        <dbReference type="Proteomes" id="UP000095544"/>
    </source>
</evidence>
<dbReference type="EMBL" id="CYZU01000103">
    <property type="protein sequence ID" value="CUP42028.1"/>
    <property type="molecule type" value="Genomic_DNA"/>
</dbReference>
<name>A0A174N673_9FIRM</name>
<protein>
    <submittedName>
        <fullName evidence="2">Uncharacterized protein</fullName>
    </submittedName>
</protein>
<keyword evidence="1" id="KW-0472">Membrane</keyword>
<feature type="transmembrane region" description="Helical" evidence="1">
    <location>
        <begin position="44"/>
        <end position="66"/>
    </location>
</feature>
<dbReference type="AlphaFoldDB" id="A0A174N673"/>
<proteinExistence type="predicted"/>
<keyword evidence="1" id="KW-1133">Transmembrane helix</keyword>
<evidence type="ECO:0000256" key="1">
    <source>
        <dbReference type="SAM" id="Phobius"/>
    </source>
</evidence>
<accession>A0A174N673</accession>
<organism evidence="2 3">
    <name type="scientific">Faecalicatena contorta</name>
    <dbReference type="NCBI Taxonomy" id="39482"/>
    <lineage>
        <taxon>Bacteria</taxon>
        <taxon>Bacillati</taxon>
        <taxon>Bacillota</taxon>
        <taxon>Clostridia</taxon>
        <taxon>Lachnospirales</taxon>
        <taxon>Lachnospiraceae</taxon>
        <taxon>Faecalicatena</taxon>
    </lineage>
</organism>